<keyword evidence="6 8" id="KW-0472">Membrane</keyword>
<evidence type="ECO:0000256" key="5">
    <source>
        <dbReference type="ARBA" id="ARBA00022989"/>
    </source>
</evidence>
<feature type="transmembrane region" description="Helical" evidence="8">
    <location>
        <begin position="120"/>
        <end position="139"/>
    </location>
</feature>
<keyword evidence="7" id="KW-0012">Acyltransferase</keyword>
<evidence type="ECO:0000256" key="2">
    <source>
        <dbReference type="ARBA" id="ARBA00022679"/>
    </source>
</evidence>
<evidence type="ECO:0000256" key="1">
    <source>
        <dbReference type="ARBA" id="ARBA00004477"/>
    </source>
</evidence>
<dbReference type="GO" id="GO:0005789">
    <property type="term" value="C:endoplasmic reticulum membrane"/>
    <property type="evidence" value="ECO:0007669"/>
    <property type="project" value="UniProtKB-SubCell"/>
</dbReference>
<feature type="transmembrane region" description="Helical" evidence="8">
    <location>
        <begin position="352"/>
        <end position="377"/>
    </location>
</feature>
<dbReference type="GO" id="GO:0016020">
    <property type="term" value="C:membrane"/>
    <property type="evidence" value="ECO:0000318"/>
    <property type="project" value="GO_Central"/>
</dbReference>
<dbReference type="Pfam" id="PF03062">
    <property type="entry name" value="MBOAT"/>
    <property type="match status" value="1"/>
</dbReference>
<reference evidence="9" key="2">
    <citation type="submission" date="2025-08" db="UniProtKB">
        <authorList>
            <consortium name="Ensembl"/>
        </authorList>
    </citation>
    <scope>IDENTIFICATION</scope>
    <source>
        <strain evidence="9">Hd-rR</strain>
    </source>
</reference>
<keyword evidence="10" id="KW-1185">Reference proteome</keyword>
<feature type="transmembrane region" description="Helical" evidence="8">
    <location>
        <begin position="221"/>
        <end position="243"/>
    </location>
</feature>
<reference evidence="9 10" key="1">
    <citation type="journal article" date="2007" name="Nature">
        <title>The medaka draft genome and insights into vertebrate genome evolution.</title>
        <authorList>
            <person name="Kasahara M."/>
            <person name="Naruse K."/>
            <person name="Sasaki S."/>
            <person name="Nakatani Y."/>
            <person name="Qu W."/>
            <person name="Ahsan B."/>
            <person name="Yamada T."/>
            <person name="Nagayasu Y."/>
            <person name="Doi K."/>
            <person name="Kasai Y."/>
            <person name="Jindo T."/>
            <person name="Kobayashi D."/>
            <person name="Shimada A."/>
            <person name="Toyoda A."/>
            <person name="Kuroki Y."/>
            <person name="Fujiyama A."/>
            <person name="Sasaki T."/>
            <person name="Shimizu A."/>
            <person name="Asakawa S."/>
            <person name="Shimizu N."/>
            <person name="Hashimoto S."/>
            <person name="Yang J."/>
            <person name="Lee Y."/>
            <person name="Matsushima K."/>
            <person name="Sugano S."/>
            <person name="Sakaizumi M."/>
            <person name="Narita T."/>
            <person name="Ohishi K."/>
            <person name="Haga S."/>
            <person name="Ohta F."/>
            <person name="Nomoto H."/>
            <person name="Nogata K."/>
            <person name="Morishita T."/>
            <person name="Endo T."/>
            <person name="Shin-I T."/>
            <person name="Takeda H."/>
            <person name="Morishita S."/>
            <person name="Kohara Y."/>
        </authorList>
    </citation>
    <scope>NUCLEOTIDE SEQUENCE [LARGE SCALE GENOMIC DNA]</scope>
    <source>
        <strain evidence="9 10">Hd-rR</strain>
    </source>
</reference>
<feature type="transmembrane region" description="Helical" evidence="8">
    <location>
        <begin position="413"/>
        <end position="434"/>
    </location>
</feature>
<gene>
    <name evidence="9" type="primary">PORCN</name>
    <name evidence="9" type="synonym">porcn</name>
</gene>
<keyword evidence="5 8" id="KW-1133">Transmembrane helix</keyword>
<keyword evidence="2" id="KW-0808">Transferase</keyword>
<dbReference type="GeneTree" id="ENSGT01030000234564"/>
<dbReference type="InterPro" id="IPR049941">
    <property type="entry name" value="LPLAT_7/PORCN-like"/>
</dbReference>
<evidence type="ECO:0000313" key="10">
    <source>
        <dbReference type="Proteomes" id="UP000001038"/>
    </source>
</evidence>
<evidence type="ECO:0000313" key="9">
    <source>
        <dbReference type="Ensembl" id="ENSORLP00000027089.1"/>
    </source>
</evidence>
<dbReference type="GO" id="GO:0017147">
    <property type="term" value="F:Wnt-protein binding"/>
    <property type="evidence" value="ECO:0000318"/>
    <property type="project" value="GO_Central"/>
</dbReference>
<proteinExistence type="predicted"/>
<feature type="transmembrane region" description="Helical" evidence="8">
    <location>
        <begin position="179"/>
        <end position="200"/>
    </location>
</feature>
<dbReference type="GO" id="GO:0005783">
    <property type="term" value="C:endoplasmic reticulum"/>
    <property type="evidence" value="ECO:0000318"/>
    <property type="project" value="GO_Central"/>
</dbReference>
<keyword evidence="4" id="KW-0256">Endoplasmic reticulum</keyword>
<evidence type="ECO:0000256" key="8">
    <source>
        <dbReference type="SAM" id="Phobius"/>
    </source>
</evidence>
<protein>
    <submittedName>
        <fullName evidence="9">Porcupine O-acyltransferase</fullName>
    </submittedName>
</protein>
<dbReference type="Bgee" id="ENSORLG00000014269">
    <property type="expression patterns" value="Expressed in sexually immature organism and 5 other cell types or tissues"/>
</dbReference>
<evidence type="ECO:0000256" key="4">
    <source>
        <dbReference type="ARBA" id="ARBA00022824"/>
    </source>
</evidence>
<dbReference type="GO" id="GO:0030258">
    <property type="term" value="P:lipid modification"/>
    <property type="evidence" value="ECO:0000318"/>
    <property type="project" value="GO_Central"/>
</dbReference>
<dbReference type="Ensembl" id="ENSORLT00000034705.1">
    <property type="protein sequence ID" value="ENSORLP00000027089.1"/>
    <property type="gene ID" value="ENSORLG00000014269.2"/>
</dbReference>
<dbReference type="AlphaFoldDB" id="A0A3B3H578"/>
<dbReference type="InParanoid" id="A0A3B3H578"/>
<dbReference type="GO" id="GO:1990698">
    <property type="term" value="F:palmitoleoyltransferase activity"/>
    <property type="evidence" value="ECO:0000318"/>
    <property type="project" value="GO_Central"/>
</dbReference>
<reference evidence="9" key="3">
    <citation type="submission" date="2025-09" db="UniProtKB">
        <authorList>
            <consortium name="Ensembl"/>
        </authorList>
    </citation>
    <scope>IDENTIFICATION</scope>
    <source>
        <strain evidence="9">Hd-rR</strain>
    </source>
</reference>
<feature type="transmembrane region" description="Helical" evidence="8">
    <location>
        <begin position="95"/>
        <end position="113"/>
    </location>
</feature>
<evidence type="ECO:0000256" key="6">
    <source>
        <dbReference type="ARBA" id="ARBA00023136"/>
    </source>
</evidence>
<name>A0A3B3H578_ORYLA</name>
<comment type="subcellular location">
    <subcellularLocation>
        <location evidence="1">Endoplasmic reticulum membrane</location>
        <topology evidence="1">Multi-pass membrane protein</topology>
    </subcellularLocation>
</comment>
<sequence length="481" mass="55282">MGVFSRQKFFQELTHGCLLPTAQQGLEQVWQLLVICLLCRLLWMFGRSAVTVVRSVLFGQKPSTAFSPSGLPAFVKHLGTVAGGFYTLYLFFELHMIWVVLLSLLCYLFLFLCRHSTIRGTFLSITVLIYLLLGELHMMDTTNWHKMRGSQMVVAMKAISLAFDLDRGVVTSVPSPLEFMGYIYFVGTVIFGPWISFSSYKEALEGRKLSFQWLLKVSLSWIKSQICLVISNCVAPYLFPYFIPVYGDKLLRSKKRRKVRWMLAYENTMSFHFSNYFVGYLSETTTTLAGAGFSEEKENLKWDMSVTKPLSIEFPRSMVEVVTSWNLPMSRFLHTYVFKSALRFGTFSAVMLTYAACALLHGLSFPLGAVLISLGFITYIEHALRKRLAVIFNACVLSKKCYPSCKHKNKKELWVYMINIAFSALAMLHLTYLGSVFNSSVDYMEEDEDEITHHTVQKWSELSWTSHWVTFGCWIFYRLLL</sequence>
<dbReference type="InterPro" id="IPR004299">
    <property type="entry name" value="MBOAT_fam"/>
</dbReference>
<organism evidence="9 10">
    <name type="scientific">Oryzias latipes</name>
    <name type="common">Japanese rice fish</name>
    <name type="synonym">Japanese killifish</name>
    <dbReference type="NCBI Taxonomy" id="8090"/>
    <lineage>
        <taxon>Eukaryota</taxon>
        <taxon>Metazoa</taxon>
        <taxon>Chordata</taxon>
        <taxon>Craniata</taxon>
        <taxon>Vertebrata</taxon>
        <taxon>Euteleostomi</taxon>
        <taxon>Actinopterygii</taxon>
        <taxon>Neopterygii</taxon>
        <taxon>Teleostei</taxon>
        <taxon>Neoteleostei</taxon>
        <taxon>Acanthomorphata</taxon>
        <taxon>Ovalentaria</taxon>
        <taxon>Atherinomorphae</taxon>
        <taxon>Beloniformes</taxon>
        <taxon>Adrianichthyidae</taxon>
        <taxon>Oryziinae</taxon>
        <taxon>Oryzias</taxon>
    </lineage>
</organism>
<dbReference type="GO" id="GO:0060027">
    <property type="term" value="P:convergent extension involved in gastrulation"/>
    <property type="evidence" value="ECO:0007669"/>
    <property type="project" value="Ensembl"/>
</dbReference>
<dbReference type="GO" id="GO:0061355">
    <property type="term" value="P:Wnt protein secretion"/>
    <property type="evidence" value="ECO:0000318"/>
    <property type="project" value="GO_Central"/>
</dbReference>
<dbReference type="STRING" id="8090.ENSORLP00000027089"/>
<dbReference type="Proteomes" id="UP000001038">
    <property type="component" value="Chromosome 7"/>
</dbReference>
<evidence type="ECO:0000256" key="7">
    <source>
        <dbReference type="ARBA" id="ARBA00023315"/>
    </source>
</evidence>
<dbReference type="PANTHER" id="PTHR13906">
    <property type="entry name" value="PORCUPINE"/>
    <property type="match status" value="1"/>
</dbReference>
<accession>A0A3B3H578</accession>
<keyword evidence="3 8" id="KW-0812">Transmembrane</keyword>
<dbReference type="PANTHER" id="PTHR13906:SF22">
    <property type="entry name" value="PROTEIN-CYSTEINE N-PALMITOYLTRANSFERASE PORCUPINE ISOFORM X1-RELATED"/>
    <property type="match status" value="1"/>
</dbReference>
<evidence type="ECO:0000256" key="3">
    <source>
        <dbReference type="ARBA" id="ARBA00022692"/>
    </source>
</evidence>